<evidence type="ECO:0000313" key="1">
    <source>
        <dbReference type="EMBL" id="CAG8689667.1"/>
    </source>
</evidence>
<sequence>VKIPNRQMISTKILVEYAEKLEKDKVFTLSKSQEPLYIWGAEDISDRSQKTSDVLNTIHNFFERAKNQNFNVVAMVTDSASAQNMITKTILDYLQCDAANLFDIAYAFGYVAQQYENDIHGFGYEMQKKLEKR</sequence>
<dbReference type="EMBL" id="CAJVPY010007973">
    <property type="protein sequence ID" value="CAG8689667.1"/>
    <property type="molecule type" value="Genomic_DNA"/>
</dbReference>
<comment type="caution">
    <text evidence="1">The sequence shown here is derived from an EMBL/GenBank/DDBJ whole genome shotgun (WGS) entry which is preliminary data.</text>
</comment>
<evidence type="ECO:0000313" key="2">
    <source>
        <dbReference type="Proteomes" id="UP000789405"/>
    </source>
</evidence>
<dbReference type="AlphaFoldDB" id="A0A9N9ETE0"/>
<protein>
    <submittedName>
        <fullName evidence="1">23516_t:CDS:1</fullName>
    </submittedName>
</protein>
<name>A0A9N9ETE0_9GLOM</name>
<accession>A0A9N9ETE0</accession>
<organism evidence="1 2">
    <name type="scientific">Dentiscutata erythropus</name>
    <dbReference type="NCBI Taxonomy" id="1348616"/>
    <lineage>
        <taxon>Eukaryota</taxon>
        <taxon>Fungi</taxon>
        <taxon>Fungi incertae sedis</taxon>
        <taxon>Mucoromycota</taxon>
        <taxon>Glomeromycotina</taxon>
        <taxon>Glomeromycetes</taxon>
        <taxon>Diversisporales</taxon>
        <taxon>Gigasporaceae</taxon>
        <taxon>Dentiscutata</taxon>
    </lineage>
</organism>
<gene>
    <name evidence="1" type="ORF">DERYTH_LOCUS12289</name>
</gene>
<feature type="non-terminal residue" evidence="1">
    <location>
        <position position="133"/>
    </location>
</feature>
<keyword evidence="2" id="KW-1185">Reference proteome</keyword>
<proteinExistence type="predicted"/>
<reference evidence="1" key="1">
    <citation type="submission" date="2021-06" db="EMBL/GenBank/DDBJ databases">
        <authorList>
            <person name="Kallberg Y."/>
            <person name="Tangrot J."/>
            <person name="Rosling A."/>
        </authorList>
    </citation>
    <scope>NUCLEOTIDE SEQUENCE</scope>
    <source>
        <strain evidence="1">MA453B</strain>
    </source>
</reference>
<dbReference type="Proteomes" id="UP000789405">
    <property type="component" value="Unassembled WGS sequence"/>
</dbReference>
<dbReference type="OrthoDB" id="10561811at2759"/>